<evidence type="ECO:0008006" key="12">
    <source>
        <dbReference type="Google" id="ProtNLM"/>
    </source>
</evidence>
<dbReference type="InterPro" id="IPR012934">
    <property type="entry name" value="Znf_AD"/>
</dbReference>
<evidence type="ECO:0000256" key="7">
    <source>
        <dbReference type="SAM" id="MobiDB-lite"/>
    </source>
</evidence>
<evidence type="ECO:0000256" key="6">
    <source>
        <dbReference type="PROSITE-ProRule" id="PRU01263"/>
    </source>
</evidence>
<feature type="binding site" evidence="6">
    <location>
        <position position="46"/>
    </location>
    <ligand>
        <name>Zn(2+)</name>
        <dbReference type="ChEBI" id="CHEBI:29105"/>
    </ligand>
</feature>
<reference evidence="10" key="1">
    <citation type="submission" date="2021-12" db="EMBL/GenBank/DDBJ databases">
        <authorList>
            <person name="King R."/>
        </authorList>
    </citation>
    <scope>NUCLEOTIDE SEQUENCE</scope>
</reference>
<feature type="domain" description="ZAD" evidence="9">
    <location>
        <begin position="44"/>
        <end position="114"/>
    </location>
</feature>
<feature type="region of interest" description="Disordered" evidence="7">
    <location>
        <begin position="638"/>
        <end position="657"/>
    </location>
</feature>
<keyword evidence="3 5" id="KW-0863">Zinc-finger</keyword>
<dbReference type="Pfam" id="PF07776">
    <property type="entry name" value="zf-AD"/>
    <property type="match status" value="1"/>
</dbReference>
<dbReference type="InterPro" id="IPR013087">
    <property type="entry name" value="Znf_C2H2_type"/>
</dbReference>
<feature type="binding site" evidence="6">
    <location>
        <position position="90"/>
    </location>
    <ligand>
        <name>Zn(2+)</name>
        <dbReference type="ChEBI" id="CHEBI:29105"/>
    </ligand>
</feature>
<dbReference type="Gene3D" id="3.40.1800.20">
    <property type="match status" value="1"/>
</dbReference>
<evidence type="ECO:0000259" key="9">
    <source>
        <dbReference type="PROSITE" id="PS51915"/>
    </source>
</evidence>
<dbReference type="SUPFAM" id="SSF57716">
    <property type="entry name" value="Glucocorticoid receptor-like (DNA-binding domain)"/>
    <property type="match status" value="1"/>
</dbReference>
<dbReference type="SMART" id="SM00868">
    <property type="entry name" value="zf-AD"/>
    <property type="match status" value="1"/>
</dbReference>
<feature type="domain" description="C2H2-type" evidence="8">
    <location>
        <begin position="382"/>
        <end position="410"/>
    </location>
</feature>
<keyword evidence="11" id="KW-1185">Reference proteome</keyword>
<gene>
    <name evidence="10" type="ORF">CHILSU_LOCUS7460</name>
</gene>
<sequence>MVELFNDFLKDLFYVDSLLNISCERILFFIKEVYCNYSIMSRLQACRVCLAHHSRMYSIQNGPLQEIYEKVTETPLLMNDTWPTCLCYICYHMMRKFRKFIDKSLKANKLLLQLLSSESEVTTDTLDMIVTQQPDIIWKFAVTPIESILPLDSEEVKLEATFKIEKVKAESDFEETLDQKEADYTVPIEFANDDPSSDSEDNMPLQNIRTRNTEKIKKRPKVKIKKKKNVPELKIPPKTIKPDAREILLTKDQQMQQMLERAKSLNYLNSPFKCELCYKGFIDTRAYENHKEKHDERSGSFECNICHMRYLTARHLRTHISTSHERHYVCNKCEHRSHTANQAREHEKWHNGYTYECQLCSQKFRKPTSYLTHMRKRHPSSHVCGLCGDSFVGKHGLRMHYTKAHRKEQSTDVDFSSKKFCAECNVQFASIEAYSKHVLNSIKHTLASESGSVCLICDMEVPPGTLKAHLRVHENALKTPKNPSKKLALVPLPCEQCGANFVTRSKLQAHVNRVHLGLKYNKNIVCEVCGKKCTSNASLKYHQRTHTGEKPYSCGSCPKRFSDNNQLRIHSRMHTGERPYTCNVCGKRFSQKPALNRHYRVHTGAKPYDCQLCAKTFSQSNSLKLHVNTVHLKLPSKKKAYVQPEDKSNDTQMQSLQ</sequence>
<feature type="domain" description="C2H2-type" evidence="8">
    <location>
        <begin position="492"/>
        <end position="520"/>
    </location>
</feature>
<dbReference type="PANTHER" id="PTHR24379">
    <property type="entry name" value="KRAB AND ZINC FINGER DOMAIN-CONTAINING"/>
    <property type="match status" value="1"/>
</dbReference>
<dbReference type="PROSITE" id="PS50157">
    <property type="entry name" value="ZINC_FINGER_C2H2_2"/>
    <property type="match status" value="8"/>
</dbReference>
<evidence type="ECO:0000256" key="3">
    <source>
        <dbReference type="ARBA" id="ARBA00022771"/>
    </source>
</evidence>
<feature type="domain" description="C2H2-type" evidence="8">
    <location>
        <begin position="608"/>
        <end position="631"/>
    </location>
</feature>
<protein>
    <recommendedName>
        <fullName evidence="12">Protein krueppel</fullName>
    </recommendedName>
</protein>
<dbReference type="Gene3D" id="3.30.160.60">
    <property type="entry name" value="Classic Zinc Finger"/>
    <property type="match status" value="7"/>
</dbReference>
<evidence type="ECO:0000313" key="10">
    <source>
        <dbReference type="EMBL" id="CAH0404147.1"/>
    </source>
</evidence>
<name>A0ABN8B4G5_CHISP</name>
<feature type="binding site" evidence="6">
    <location>
        <position position="87"/>
    </location>
    <ligand>
        <name>Zn(2+)</name>
        <dbReference type="ChEBI" id="CHEBI:29105"/>
    </ligand>
</feature>
<feature type="domain" description="C2H2-type" evidence="8">
    <location>
        <begin position="552"/>
        <end position="579"/>
    </location>
</feature>
<dbReference type="PANTHER" id="PTHR24379:SF127">
    <property type="entry name" value="BLOODY FINGERS-RELATED"/>
    <property type="match status" value="1"/>
</dbReference>
<keyword evidence="4 6" id="KW-0862">Zinc</keyword>
<dbReference type="PROSITE" id="PS51915">
    <property type="entry name" value="ZAD"/>
    <property type="match status" value="1"/>
</dbReference>
<evidence type="ECO:0000256" key="5">
    <source>
        <dbReference type="PROSITE-ProRule" id="PRU00042"/>
    </source>
</evidence>
<keyword evidence="2" id="KW-0677">Repeat</keyword>
<dbReference type="SUPFAM" id="SSF57667">
    <property type="entry name" value="beta-beta-alpha zinc fingers"/>
    <property type="match status" value="4"/>
</dbReference>
<evidence type="ECO:0000256" key="4">
    <source>
        <dbReference type="ARBA" id="ARBA00022833"/>
    </source>
</evidence>
<evidence type="ECO:0000313" key="11">
    <source>
        <dbReference type="Proteomes" id="UP001153292"/>
    </source>
</evidence>
<feature type="domain" description="C2H2-type" evidence="8">
    <location>
        <begin position="524"/>
        <end position="551"/>
    </location>
</feature>
<feature type="domain" description="C2H2-type" evidence="8">
    <location>
        <begin position="580"/>
        <end position="607"/>
    </location>
</feature>
<organism evidence="10 11">
    <name type="scientific">Chilo suppressalis</name>
    <name type="common">Asiatic rice borer moth</name>
    <dbReference type="NCBI Taxonomy" id="168631"/>
    <lineage>
        <taxon>Eukaryota</taxon>
        <taxon>Metazoa</taxon>
        <taxon>Ecdysozoa</taxon>
        <taxon>Arthropoda</taxon>
        <taxon>Hexapoda</taxon>
        <taxon>Insecta</taxon>
        <taxon>Pterygota</taxon>
        <taxon>Neoptera</taxon>
        <taxon>Endopterygota</taxon>
        <taxon>Lepidoptera</taxon>
        <taxon>Glossata</taxon>
        <taxon>Ditrysia</taxon>
        <taxon>Pyraloidea</taxon>
        <taxon>Crambidae</taxon>
        <taxon>Crambinae</taxon>
        <taxon>Chilo</taxon>
    </lineage>
</organism>
<dbReference type="Pfam" id="PF13894">
    <property type="entry name" value="zf-C2H2_4"/>
    <property type="match status" value="1"/>
</dbReference>
<dbReference type="InterPro" id="IPR036236">
    <property type="entry name" value="Znf_C2H2_sf"/>
</dbReference>
<feature type="domain" description="C2H2-type" evidence="8">
    <location>
        <begin position="355"/>
        <end position="383"/>
    </location>
</feature>
<evidence type="ECO:0000256" key="2">
    <source>
        <dbReference type="ARBA" id="ARBA00022737"/>
    </source>
</evidence>
<dbReference type="PROSITE" id="PS00028">
    <property type="entry name" value="ZINC_FINGER_C2H2_1"/>
    <property type="match status" value="9"/>
</dbReference>
<evidence type="ECO:0000256" key="1">
    <source>
        <dbReference type="ARBA" id="ARBA00022723"/>
    </source>
</evidence>
<evidence type="ECO:0000259" key="8">
    <source>
        <dbReference type="PROSITE" id="PS50157"/>
    </source>
</evidence>
<keyword evidence="1 6" id="KW-0479">Metal-binding</keyword>
<dbReference type="SMART" id="SM00355">
    <property type="entry name" value="ZnF_C2H2"/>
    <property type="match status" value="12"/>
</dbReference>
<dbReference type="Proteomes" id="UP001153292">
    <property type="component" value="Chromosome 27"/>
</dbReference>
<feature type="domain" description="C2H2-type" evidence="8">
    <location>
        <begin position="272"/>
        <end position="299"/>
    </location>
</feature>
<feature type="binding site" evidence="6">
    <location>
        <position position="49"/>
    </location>
    <ligand>
        <name>Zn(2+)</name>
        <dbReference type="ChEBI" id="CHEBI:29105"/>
    </ligand>
</feature>
<dbReference type="EMBL" id="OU963920">
    <property type="protein sequence ID" value="CAH0404147.1"/>
    <property type="molecule type" value="Genomic_DNA"/>
</dbReference>
<accession>A0ABN8B4G5</accession>
<proteinExistence type="predicted"/>
<dbReference type="Pfam" id="PF00096">
    <property type="entry name" value="zf-C2H2"/>
    <property type="match status" value="5"/>
</dbReference>